<gene>
    <name evidence="5" type="primary">rpsH</name>
    <name evidence="7" type="ORF">COT81_01395</name>
</gene>
<dbReference type="PROSITE" id="PS00053">
    <property type="entry name" value="RIBOSOMAL_S8"/>
    <property type="match status" value="1"/>
</dbReference>
<dbReference type="InterPro" id="IPR000630">
    <property type="entry name" value="Ribosomal_uS8"/>
</dbReference>
<dbReference type="Pfam" id="PF00410">
    <property type="entry name" value="Ribosomal_S8"/>
    <property type="match status" value="1"/>
</dbReference>
<dbReference type="InterPro" id="IPR047863">
    <property type="entry name" value="Ribosomal_uS8_CS"/>
</dbReference>
<proteinExistence type="inferred from homology"/>
<reference evidence="8" key="1">
    <citation type="submission" date="2017-09" db="EMBL/GenBank/DDBJ databases">
        <title>Depth-based differentiation of microbial function through sediment-hosted aquifers and enrichment of novel symbionts in the deep terrestrial subsurface.</title>
        <authorList>
            <person name="Probst A.J."/>
            <person name="Ladd B."/>
            <person name="Jarett J.K."/>
            <person name="Geller-Mcgrath D.E."/>
            <person name="Sieber C.M.K."/>
            <person name="Emerson J.B."/>
            <person name="Anantharaman K."/>
            <person name="Thomas B.C."/>
            <person name="Malmstrom R."/>
            <person name="Stieglmeier M."/>
            <person name="Klingl A."/>
            <person name="Woyke T."/>
            <person name="Ryan C.M."/>
            <person name="Banfield J.F."/>
        </authorList>
    </citation>
    <scope>NUCLEOTIDE SEQUENCE [LARGE SCALE GENOMIC DNA]</scope>
</reference>
<accession>A0A2H0W250</accession>
<evidence type="ECO:0000256" key="4">
    <source>
        <dbReference type="ARBA" id="ARBA00035258"/>
    </source>
</evidence>
<comment type="caution">
    <text evidence="7">The sequence shown here is derived from an EMBL/GenBank/DDBJ whole genome shotgun (WGS) entry which is preliminary data.</text>
</comment>
<protein>
    <recommendedName>
        <fullName evidence="4 5">Small ribosomal subunit protein uS8</fullName>
    </recommendedName>
</protein>
<dbReference type="PANTHER" id="PTHR11758">
    <property type="entry name" value="40S RIBOSOMAL PROTEIN S15A"/>
    <property type="match status" value="1"/>
</dbReference>
<dbReference type="GO" id="GO:1990904">
    <property type="term" value="C:ribonucleoprotein complex"/>
    <property type="evidence" value="ECO:0007669"/>
    <property type="project" value="UniProtKB-KW"/>
</dbReference>
<dbReference type="EMBL" id="PEZZ01000007">
    <property type="protein sequence ID" value="PIS05416.1"/>
    <property type="molecule type" value="Genomic_DNA"/>
</dbReference>
<dbReference type="GO" id="GO:0005737">
    <property type="term" value="C:cytoplasm"/>
    <property type="evidence" value="ECO:0007669"/>
    <property type="project" value="UniProtKB-ARBA"/>
</dbReference>
<dbReference type="Gene3D" id="3.30.1490.10">
    <property type="match status" value="1"/>
</dbReference>
<dbReference type="HAMAP" id="MF_01302_B">
    <property type="entry name" value="Ribosomal_uS8_B"/>
    <property type="match status" value="1"/>
</dbReference>
<evidence type="ECO:0000256" key="2">
    <source>
        <dbReference type="ARBA" id="ARBA00022980"/>
    </source>
</evidence>
<organism evidence="7 8">
    <name type="scientific">Candidatus Buchananbacteria bacterium CG10_big_fil_rev_8_21_14_0_10_42_9</name>
    <dbReference type="NCBI Taxonomy" id="1974526"/>
    <lineage>
        <taxon>Bacteria</taxon>
        <taxon>Candidatus Buchananiibacteriota</taxon>
    </lineage>
</organism>
<dbReference type="InterPro" id="IPR035987">
    <property type="entry name" value="Ribosomal_uS8_sf"/>
</dbReference>
<sequence length="133" mass="14899">MTDPISDMLTRIRNAQAVGKTEVILPWSKIKFHLAEVLHRNGYIKSAEVLEPSSDNRFKQIRVTLKYVAPKTGAIKKIKRVSTPGSRVYVKQEELPVVLNHLGIAIISTSQGLMTNKEARNKKLGGEVLCEVY</sequence>
<evidence type="ECO:0000256" key="3">
    <source>
        <dbReference type="ARBA" id="ARBA00023274"/>
    </source>
</evidence>
<keyword evidence="2 5" id="KW-0689">Ribosomal protein</keyword>
<keyword evidence="3 5" id="KW-0687">Ribonucleoprotein</keyword>
<comment type="function">
    <text evidence="5">One of the primary rRNA binding proteins, it binds directly to 16S rRNA central domain where it helps coordinate assembly of the platform of the 30S subunit.</text>
</comment>
<dbReference type="GO" id="GO:0006412">
    <property type="term" value="P:translation"/>
    <property type="evidence" value="ECO:0007669"/>
    <property type="project" value="UniProtKB-UniRule"/>
</dbReference>
<dbReference type="SUPFAM" id="SSF56047">
    <property type="entry name" value="Ribosomal protein S8"/>
    <property type="match status" value="1"/>
</dbReference>
<dbReference type="Gene3D" id="3.30.1370.30">
    <property type="match status" value="1"/>
</dbReference>
<evidence type="ECO:0000256" key="6">
    <source>
        <dbReference type="RuleBase" id="RU003660"/>
    </source>
</evidence>
<keyword evidence="5" id="KW-0699">rRNA-binding</keyword>
<evidence type="ECO:0000313" key="8">
    <source>
        <dbReference type="Proteomes" id="UP000230935"/>
    </source>
</evidence>
<comment type="similarity">
    <text evidence="1 5 6">Belongs to the universal ribosomal protein uS8 family.</text>
</comment>
<dbReference type="GO" id="GO:0005840">
    <property type="term" value="C:ribosome"/>
    <property type="evidence" value="ECO:0007669"/>
    <property type="project" value="UniProtKB-KW"/>
</dbReference>
<dbReference type="GO" id="GO:0003735">
    <property type="term" value="F:structural constituent of ribosome"/>
    <property type="evidence" value="ECO:0007669"/>
    <property type="project" value="InterPro"/>
</dbReference>
<dbReference type="Proteomes" id="UP000230935">
    <property type="component" value="Unassembled WGS sequence"/>
</dbReference>
<dbReference type="NCBIfam" id="NF001109">
    <property type="entry name" value="PRK00136.1"/>
    <property type="match status" value="1"/>
</dbReference>
<evidence type="ECO:0000256" key="1">
    <source>
        <dbReference type="ARBA" id="ARBA00006471"/>
    </source>
</evidence>
<name>A0A2H0W250_9BACT</name>
<evidence type="ECO:0000256" key="5">
    <source>
        <dbReference type="HAMAP-Rule" id="MF_01302"/>
    </source>
</evidence>
<dbReference type="AlphaFoldDB" id="A0A2H0W250"/>
<evidence type="ECO:0000313" key="7">
    <source>
        <dbReference type="EMBL" id="PIS05416.1"/>
    </source>
</evidence>
<dbReference type="FunFam" id="3.30.1490.10:FF:000001">
    <property type="entry name" value="30S ribosomal protein S8"/>
    <property type="match status" value="1"/>
</dbReference>
<dbReference type="GO" id="GO:0019843">
    <property type="term" value="F:rRNA binding"/>
    <property type="evidence" value="ECO:0007669"/>
    <property type="project" value="UniProtKB-UniRule"/>
</dbReference>
<keyword evidence="5" id="KW-0694">RNA-binding</keyword>
<comment type="subunit">
    <text evidence="5">Part of the 30S ribosomal subunit. Contacts proteins S5 and S12.</text>
</comment>